<feature type="domain" description="M23ase beta-sheet core" evidence="2">
    <location>
        <begin position="403"/>
        <end position="501"/>
    </location>
</feature>
<gene>
    <name evidence="3" type="ORF">KFL_003100090</name>
</gene>
<feature type="compositionally biased region" description="Basic and acidic residues" evidence="1">
    <location>
        <begin position="106"/>
        <end position="130"/>
    </location>
</feature>
<dbReference type="CDD" id="cd12797">
    <property type="entry name" value="M23_peptidase"/>
    <property type="match status" value="1"/>
</dbReference>
<evidence type="ECO:0000313" key="3">
    <source>
        <dbReference type="EMBL" id="GAQ86772.1"/>
    </source>
</evidence>
<feature type="compositionally biased region" description="Polar residues" evidence="1">
    <location>
        <begin position="65"/>
        <end position="74"/>
    </location>
</feature>
<dbReference type="InterPro" id="IPR016047">
    <property type="entry name" value="M23ase_b-sheet_dom"/>
</dbReference>
<feature type="compositionally biased region" description="Basic and acidic residues" evidence="1">
    <location>
        <begin position="81"/>
        <end position="90"/>
    </location>
</feature>
<dbReference type="PANTHER" id="PTHR21666">
    <property type="entry name" value="PEPTIDASE-RELATED"/>
    <property type="match status" value="1"/>
</dbReference>
<dbReference type="EMBL" id="DF237259">
    <property type="protein sequence ID" value="GAQ86772.1"/>
    <property type="molecule type" value="Genomic_DNA"/>
</dbReference>
<protein>
    <submittedName>
        <fullName evidence="3">Peptidase M23 domain protein</fullName>
    </submittedName>
</protein>
<dbReference type="STRING" id="105231.A0A1Y1I9Y9"/>
<dbReference type="InterPro" id="IPR011055">
    <property type="entry name" value="Dup_hybrid_motif"/>
</dbReference>
<evidence type="ECO:0000259" key="2">
    <source>
        <dbReference type="Pfam" id="PF01551"/>
    </source>
</evidence>
<dbReference type="GO" id="GO:0004222">
    <property type="term" value="F:metalloendopeptidase activity"/>
    <property type="evidence" value="ECO:0000318"/>
    <property type="project" value="GO_Central"/>
</dbReference>
<name>A0A1Y1I9Y9_KLENI</name>
<dbReference type="Pfam" id="PF01551">
    <property type="entry name" value="Peptidase_M23"/>
    <property type="match status" value="1"/>
</dbReference>
<dbReference type="Proteomes" id="UP000054558">
    <property type="component" value="Unassembled WGS sequence"/>
</dbReference>
<dbReference type="SUPFAM" id="SSF51261">
    <property type="entry name" value="Duplicated hybrid motif"/>
    <property type="match status" value="1"/>
</dbReference>
<feature type="region of interest" description="Disordered" evidence="1">
    <location>
        <begin position="59"/>
        <end position="157"/>
    </location>
</feature>
<dbReference type="AlphaFoldDB" id="A0A1Y1I9Y9"/>
<dbReference type="PANTHER" id="PTHR21666:SF290">
    <property type="entry name" value="PEPTIDASE M23 DOMAIN PROTEIN"/>
    <property type="match status" value="1"/>
</dbReference>
<organism evidence="3 4">
    <name type="scientific">Klebsormidium nitens</name>
    <name type="common">Green alga</name>
    <name type="synonym">Ulothrix nitens</name>
    <dbReference type="NCBI Taxonomy" id="105231"/>
    <lineage>
        <taxon>Eukaryota</taxon>
        <taxon>Viridiplantae</taxon>
        <taxon>Streptophyta</taxon>
        <taxon>Klebsormidiophyceae</taxon>
        <taxon>Klebsormidiales</taxon>
        <taxon>Klebsormidiaceae</taxon>
        <taxon>Klebsormidium</taxon>
    </lineage>
</organism>
<evidence type="ECO:0000256" key="1">
    <source>
        <dbReference type="SAM" id="MobiDB-lite"/>
    </source>
</evidence>
<accession>A0A1Y1I9Y9</accession>
<dbReference type="Gene3D" id="2.70.70.10">
    <property type="entry name" value="Glucose Permease (Domain IIA)"/>
    <property type="match status" value="1"/>
</dbReference>
<dbReference type="OrthoDB" id="2020243at2759"/>
<dbReference type="InterPro" id="IPR050570">
    <property type="entry name" value="Cell_wall_metabolism_enzyme"/>
</dbReference>
<evidence type="ECO:0000313" key="4">
    <source>
        <dbReference type="Proteomes" id="UP000054558"/>
    </source>
</evidence>
<keyword evidence="4" id="KW-1185">Reference proteome</keyword>
<reference evidence="3 4" key="1">
    <citation type="journal article" date="2014" name="Nat. Commun.">
        <title>Klebsormidium flaccidum genome reveals primary factors for plant terrestrial adaptation.</title>
        <authorList>
            <person name="Hori K."/>
            <person name="Maruyama F."/>
            <person name="Fujisawa T."/>
            <person name="Togashi T."/>
            <person name="Yamamoto N."/>
            <person name="Seo M."/>
            <person name="Sato S."/>
            <person name="Yamada T."/>
            <person name="Mori H."/>
            <person name="Tajima N."/>
            <person name="Moriyama T."/>
            <person name="Ikeuchi M."/>
            <person name="Watanabe M."/>
            <person name="Wada H."/>
            <person name="Kobayashi K."/>
            <person name="Saito M."/>
            <person name="Masuda T."/>
            <person name="Sasaki-Sekimoto Y."/>
            <person name="Mashiguchi K."/>
            <person name="Awai K."/>
            <person name="Shimojima M."/>
            <person name="Masuda S."/>
            <person name="Iwai M."/>
            <person name="Nobusawa T."/>
            <person name="Narise T."/>
            <person name="Kondo S."/>
            <person name="Saito H."/>
            <person name="Sato R."/>
            <person name="Murakawa M."/>
            <person name="Ihara Y."/>
            <person name="Oshima-Yamada Y."/>
            <person name="Ohtaka K."/>
            <person name="Satoh M."/>
            <person name="Sonobe K."/>
            <person name="Ishii M."/>
            <person name="Ohtani R."/>
            <person name="Kanamori-Sato M."/>
            <person name="Honoki R."/>
            <person name="Miyazaki D."/>
            <person name="Mochizuki H."/>
            <person name="Umetsu J."/>
            <person name="Higashi K."/>
            <person name="Shibata D."/>
            <person name="Kamiya Y."/>
            <person name="Sato N."/>
            <person name="Nakamura Y."/>
            <person name="Tabata S."/>
            <person name="Ida S."/>
            <person name="Kurokawa K."/>
            <person name="Ohta H."/>
        </authorList>
    </citation>
    <scope>NUCLEOTIDE SEQUENCE [LARGE SCALE GENOMIC DNA]</scope>
    <source>
        <strain evidence="3 4">NIES-2285</strain>
    </source>
</reference>
<sequence>MAPWDVMHQAERNASSNPLHALVTCCEIQLHNLHNSMRTWQKSWQAGQHPFANLEYSDDAPGASWNATDRSVSGRSAEPGSRVKEGKSSDEISPCCMTRGGGSSGRSDHSLRWRREERSASLGAVEEKGRKGQARGVLKGIRGHNGGDQRKGNLDNQDGQQLQLGAARLSLLPFASINVPKILNPHLLGDPLASCRHAAPPAAQLIDRVKQVASSALLKRSAVLPEPDVKLSHWEPFQGDTVAVLVTVPRPRGLIDHFHLAMRRQFPALGPLVSVAVEKEDVPAFPRGDDGSWRALIPTTPLDKSGTRELQVLVRDGRHSLYDRVIYLKNRDYIIEKIRLPERKSGLIGGATSKELAAMGALRTVRTPRQLWSGPFLRPSVGHVTTDYGVQRYFNGQFAEGYYHRGVDYGAATGSPVVSPAGARVALVGREEDGFRLHGNCLGLDHGQGVVSTMLHLDRVHVKEGDVVKAGQVLGTVGETGIATGPHLHWGLYVNGECIDPEQWMQPQSWL</sequence>
<proteinExistence type="predicted"/>